<dbReference type="Proteomes" id="UP000467305">
    <property type="component" value="Unassembled WGS sequence"/>
</dbReference>
<gene>
    <name evidence="2" type="ORF">F7018_08735</name>
</gene>
<dbReference type="InterPro" id="IPR004879">
    <property type="entry name" value="Ssp411-like_TRX"/>
</dbReference>
<accession>A0A7J5AMF1</accession>
<proteinExistence type="predicted"/>
<dbReference type="CDD" id="cd02955">
    <property type="entry name" value="SSP411"/>
    <property type="match status" value="1"/>
</dbReference>
<dbReference type="SUPFAM" id="SSF52833">
    <property type="entry name" value="Thioredoxin-like"/>
    <property type="match status" value="1"/>
</dbReference>
<dbReference type="GO" id="GO:0005975">
    <property type="term" value="P:carbohydrate metabolic process"/>
    <property type="evidence" value="ECO:0007669"/>
    <property type="project" value="InterPro"/>
</dbReference>
<dbReference type="RefSeq" id="WP_150899660.1">
    <property type="nucleotide sequence ID" value="NZ_WAAU01000012.1"/>
</dbReference>
<dbReference type="InterPro" id="IPR008928">
    <property type="entry name" value="6-hairpin_glycosidase_sf"/>
</dbReference>
<dbReference type="EMBL" id="WAAU01000012">
    <property type="protein sequence ID" value="KAB1158693.1"/>
    <property type="molecule type" value="Genomic_DNA"/>
</dbReference>
<evidence type="ECO:0000259" key="1">
    <source>
        <dbReference type="Pfam" id="PF03190"/>
    </source>
</evidence>
<dbReference type="SUPFAM" id="SSF48208">
    <property type="entry name" value="Six-hairpin glycosidases"/>
    <property type="match status" value="1"/>
</dbReference>
<dbReference type="AlphaFoldDB" id="A0A7J5AMF1"/>
<keyword evidence="3" id="KW-1185">Reference proteome</keyword>
<dbReference type="PANTHER" id="PTHR42899:SF1">
    <property type="entry name" value="SPERMATOGENESIS-ASSOCIATED PROTEIN 20"/>
    <property type="match status" value="1"/>
</dbReference>
<reference evidence="2 3" key="1">
    <citation type="submission" date="2019-09" db="EMBL/GenBank/DDBJ databases">
        <authorList>
            <person name="Cao W.R."/>
        </authorList>
    </citation>
    <scope>NUCLEOTIDE SEQUENCE [LARGE SCALE GENOMIC DNA]</scope>
    <source>
        <strain evidence="3">a4</strain>
    </source>
</reference>
<evidence type="ECO:0000313" key="3">
    <source>
        <dbReference type="Proteomes" id="UP000467305"/>
    </source>
</evidence>
<dbReference type="PIRSF" id="PIRSF006402">
    <property type="entry name" value="UCP006402_thioredoxin"/>
    <property type="match status" value="1"/>
</dbReference>
<comment type="caution">
    <text evidence="2">The sequence shown here is derived from an EMBL/GenBank/DDBJ whole genome shotgun (WGS) entry which is preliminary data.</text>
</comment>
<organism evidence="2 3">
    <name type="scientific">Tenacibaculum aiptasiae</name>
    <dbReference type="NCBI Taxonomy" id="426481"/>
    <lineage>
        <taxon>Bacteria</taxon>
        <taxon>Pseudomonadati</taxon>
        <taxon>Bacteroidota</taxon>
        <taxon>Flavobacteriia</taxon>
        <taxon>Flavobacteriales</taxon>
        <taxon>Flavobacteriaceae</taxon>
        <taxon>Tenacibaculum</taxon>
    </lineage>
</organism>
<evidence type="ECO:0000313" key="2">
    <source>
        <dbReference type="EMBL" id="KAB1158693.1"/>
    </source>
</evidence>
<dbReference type="OrthoDB" id="9762614at2"/>
<name>A0A7J5AMF1_9FLAO</name>
<dbReference type="InterPro" id="IPR024705">
    <property type="entry name" value="Ssp411"/>
</dbReference>
<dbReference type="Gene3D" id="1.50.10.20">
    <property type="match status" value="1"/>
</dbReference>
<dbReference type="InterPro" id="IPR012341">
    <property type="entry name" value="6hp_glycosidase-like_sf"/>
</dbReference>
<dbReference type="Pfam" id="PF03190">
    <property type="entry name" value="Thioredox_DsbH"/>
    <property type="match status" value="1"/>
</dbReference>
<sequence length="706" mass="82155">MFLKKILFCSIVFFILSCKNTSTKNNTKKHKYTNSLIHETSPYLLQHAHNPVNWYPWNEKTLELAKKENKLLLISIGYSSCHWCHVMEKESFENEEVAKLMNDNFINVKIDREERPDIDKVYMTAVQLMTGSGGWPLNCIALPNGKPVFGGTYFPKDQWINVLNQISSLYTKEPQELINYAEKLTEGIKENSLISINNKEQDFNKSHIKNSLDNWIKHFDNSFGGIDSSPKFPMPVNYEFLLQYAYLTKSKELLSHVNTTLTKMALGGIFDQSEGGFSRYSTDKKWHIPHFEKMLYDNGQLVSLYSNAYTATQKLLYKETVYQTLNFIEKELMDKSGGFYSSLDADSSNKHNKLEEGAYYVWTKNELTSIISKDDFDLFSNYFGINSYGLWEKEKYHLIRKFSNEEFSKKHNISLDKLNKKVALWRSLLTKHRSKKNKPRLDDKILTSWNALTLKGYVDAYKAFEDSHFLNIALRNANFIKENLIKQNGEVFRNYKNGKASINAYLEDYATLINAYLSLYQVTFDSQWLSLSKKLTDYVFDHFYDKKSNFFYYTSNLEKELITKKIETDDNVIASSNSIMAKNLFLLSHFYENEEYLKVSKQMLHNISPEMNNFPSSHANWLSLYLNYTYPFYEVAISGNKALEKSTLLNKVYLPNKLVAGSLKESDLPLLKNRFSSKETYIYVCINKACKLPTSDVKKAINQLKN</sequence>
<feature type="domain" description="Spermatogenesis-associated protein 20-like TRX" evidence="1">
    <location>
        <begin position="33"/>
        <end position="188"/>
    </location>
</feature>
<dbReference type="Gene3D" id="3.40.30.10">
    <property type="entry name" value="Glutaredoxin"/>
    <property type="match status" value="1"/>
</dbReference>
<protein>
    <submittedName>
        <fullName evidence="2">Thioredoxin domain-containing protein</fullName>
    </submittedName>
</protein>
<dbReference type="InterPro" id="IPR036249">
    <property type="entry name" value="Thioredoxin-like_sf"/>
</dbReference>
<dbReference type="PROSITE" id="PS51257">
    <property type="entry name" value="PROKAR_LIPOPROTEIN"/>
    <property type="match status" value="1"/>
</dbReference>
<dbReference type="PANTHER" id="PTHR42899">
    <property type="entry name" value="SPERMATOGENESIS-ASSOCIATED PROTEIN 20"/>
    <property type="match status" value="1"/>
</dbReference>
<dbReference type="Gene3D" id="1.50.10.10">
    <property type="match status" value="1"/>
</dbReference>